<dbReference type="InterPro" id="IPR046947">
    <property type="entry name" value="LytR-like"/>
</dbReference>
<dbReference type="InterPro" id="IPR007492">
    <property type="entry name" value="LytTR_DNA-bd_dom"/>
</dbReference>
<evidence type="ECO:0000313" key="3">
    <source>
        <dbReference type="Proteomes" id="UP001595616"/>
    </source>
</evidence>
<protein>
    <submittedName>
        <fullName evidence="2">LytR/AlgR family response regulator transcription factor</fullName>
    </submittedName>
</protein>
<dbReference type="Proteomes" id="UP001595616">
    <property type="component" value="Unassembled WGS sequence"/>
</dbReference>
<dbReference type="EMBL" id="JBHRYQ010000001">
    <property type="protein sequence ID" value="MFC3811920.1"/>
    <property type="molecule type" value="Genomic_DNA"/>
</dbReference>
<comment type="caution">
    <text evidence="2">The sequence shown here is derived from an EMBL/GenBank/DDBJ whole genome shotgun (WGS) entry which is preliminary data.</text>
</comment>
<dbReference type="SMART" id="SM00850">
    <property type="entry name" value="LytTR"/>
    <property type="match status" value="1"/>
</dbReference>
<dbReference type="PANTHER" id="PTHR37299:SF1">
    <property type="entry name" value="STAGE 0 SPORULATION PROTEIN A HOMOLOG"/>
    <property type="match status" value="1"/>
</dbReference>
<accession>A0ABV7YY24</accession>
<keyword evidence="3" id="KW-1185">Reference proteome</keyword>
<feature type="domain" description="HTH LytTR-type" evidence="1">
    <location>
        <begin position="1"/>
        <end position="88"/>
    </location>
</feature>
<gene>
    <name evidence="2" type="ORF">ACFOOI_14750</name>
</gene>
<dbReference type="RefSeq" id="WP_379838772.1">
    <property type="nucleotide sequence ID" value="NZ_JBHRYQ010000001.1"/>
</dbReference>
<reference evidence="3" key="1">
    <citation type="journal article" date="2019" name="Int. J. Syst. Evol. Microbiol.">
        <title>The Global Catalogue of Microorganisms (GCM) 10K type strain sequencing project: providing services to taxonomists for standard genome sequencing and annotation.</title>
        <authorList>
            <consortium name="The Broad Institute Genomics Platform"/>
            <consortium name="The Broad Institute Genome Sequencing Center for Infectious Disease"/>
            <person name="Wu L."/>
            <person name="Ma J."/>
        </authorList>
    </citation>
    <scope>NUCLEOTIDE SEQUENCE [LARGE SCALE GENOMIC DNA]</scope>
    <source>
        <strain evidence="3">CECT 7956</strain>
    </source>
</reference>
<name>A0ABV7YY24_9BACT</name>
<evidence type="ECO:0000259" key="1">
    <source>
        <dbReference type="PROSITE" id="PS50930"/>
    </source>
</evidence>
<dbReference type="Gene3D" id="2.40.50.1020">
    <property type="entry name" value="LytTr DNA-binding domain"/>
    <property type="match status" value="1"/>
</dbReference>
<dbReference type="PROSITE" id="PS50930">
    <property type="entry name" value="HTH_LYTTR"/>
    <property type="match status" value="1"/>
</dbReference>
<organism evidence="2 3">
    <name type="scientific">Lacihabitans lacunae</name>
    <dbReference type="NCBI Taxonomy" id="1028214"/>
    <lineage>
        <taxon>Bacteria</taxon>
        <taxon>Pseudomonadati</taxon>
        <taxon>Bacteroidota</taxon>
        <taxon>Cytophagia</taxon>
        <taxon>Cytophagales</taxon>
        <taxon>Leadbetterellaceae</taxon>
        <taxon>Lacihabitans</taxon>
    </lineage>
</organism>
<dbReference type="PANTHER" id="PTHR37299">
    <property type="entry name" value="TRANSCRIPTIONAL REGULATOR-RELATED"/>
    <property type="match status" value="1"/>
</dbReference>
<sequence>MHFNPSKPEQLTFLEASVNYTILHYADGSTEIHSYTLKKFEEKLDSLKSFSRIHRRYLVNTAFVKRRNTEEVLLFCGKRLPVARRRRV</sequence>
<proteinExistence type="predicted"/>
<dbReference type="Pfam" id="PF04397">
    <property type="entry name" value="LytTR"/>
    <property type="match status" value="1"/>
</dbReference>
<evidence type="ECO:0000313" key="2">
    <source>
        <dbReference type="EMBL" id="MFC3811920.1"/>
    </source>
</evidence>